<feature type="region of interest" description="Disordered" evidence="1">
    <location>
        <begin position="1"/>
        <end position="32"/>
    </location>
</feature>
<reference evidence="2" key="1">
    <citation type="submission" date="2021-01" db="EMBL/GenBank/DDBJ databases">
        <title>Adiantum capillus-veneris genome.</title>
        <authorList>
            <person name="Fang Y."/>
            <person name="Liao Q."/>
        </authorList>
    </citation>
    <scope>NUCLEOTIDE SEQUENCE</scope>
    <source>
        <strain evidence="2">H3</strain>
        <tissue evidence="2">Leaf</tissue>
    </source>
</reference>
<sequence length="220" mass="23017">MEESLDLMDVTAADDEEDDEEQKKAKAEKDEDEAGNVCAAMASIMSGLSVRVHVAGGIPAAAHGLFNASEKKPVHGQVARLRKEDQQLMEDVCTDACGCGCGFGCFCSISNGICGGSAASGSGSGSTSPCRRRLLHHIVANNQDNCRTPPPPPHFDNMFGHRISSDSDAHHHMSGSSNVSTPRASTPSPLGIRTRSWSTAAADAAWDSAASIARTVSSSF</sequence>
<proteinExistence type="predicted"/>
<evidence type="ECO:0000313" key="2">
    <source>
        <dbReference type="EMBL" id="KAI5059756.1"/>
    </source>
</evidence>
<feature type="compositionally biased region" description="Polar residues" evidence="1">
    <location>
        <begin position="174"/>
        <end position="188"/>
    </location>
</feature>
<feature type="compositionally biased region" description="Acidic residues" evidence="1">
    <location>
        <begin position="1"/>
        <end position="20"/>
    </location>
</feature>
<dbReference type="OrthoDB" id="1935308at2759"/>
<evidence type="ECO:0000313" key="3">
    <source>
        <dbReference type="Proteomes" id="UP000886520"/>
    </source>
</evidence>
<accession>A0A9D4Z4R8</accession>
<name>A0A9D4Z4R8_ADICA</name>
<protein>
    <submittedName>
        <fullName evidence="2">Uncharacterized protein</fullName>
    </submittedName>
</protein>
<evidence type="ECO:0000256" key="1">
    <source>
        <dbReference type="SAM" id="MobiDB-lite"/>
    </source>
</evidence>
<keyword evidence="3" id="KW-1185">Reference proteome</keyword>
<dbReference type="EMBL" id="JABFUD020000025">
    <property type="protein sequence ID" value="KAI5059756.1"/>
    <property type="molecule type" value="Genomic_DNA"/>
</dbReference>
<dbReference type="AlphaFoldDB" id="A0A9D4Z4R8"/>
<feature type="region of interest" description="Disordered" evidence="1">
    <location>
        <begin position="162"/>
        <end position="192"/>
    </location>
</feature>
<dbReference type="Proteomes" id="UP000886520">
    <property type="component" value="Chromosome 25"/>
</dbReference>
<gene>
    <name evidence="2" type="ORF">GOP47_0026075</name>
</gene>
<organism evidence="2 3">
    <name type="scientific">Adiantum capillus-veneris</name>
    <name type="common">Maidenhair fern</name>
    <dbReference type="NCBI Taxonomy" id="13818"/>
    <lineage>
        <taxon>Eukaryota</taxon>
        <taxon>Viridiplantae</taxon>
        <taxon>Streptophyta</taxon>
        <taxon>Embryophyta</taxon>
        <taxon>Tracheophyta</taxon>
        <taxon>Polypodiopsida</taxon>
        <taxon>Polypodiidae</taxon>
        <taxon>Polypodiales</taxon>
        <taxon>Pteridineae</taxon>
        <taxon>Pteridaceae</taxon>
        <taxon>Vittarioideae</taxon>
        <taxon>Adiantum</taxon>
    </lineage>
</organism>
<comment type="caution">
    <text evidence="2">The sequence shown here is derived from an EMBL/GenBank/DDBJ whole genome shotgun (WGS) entry which is preliminary data.</text>
</comment>